<reference evidence="1 2" key="1">
    <citation type="submission" date="2024-09" db="EMBL/GenBank/DDBJ databases">
        <title>Chromosome-scale assembly of Riccia sorocarpa.</title>
        <authorList>
            <person name="Paukszto L."/>
        </authorList>
    </citation>
    <scope>NUCLEOTIDE SEQUENCE [LARGE SCALE GENOMIC DNA]</scope>
    <source>
        <strain evidence="1">LP-2024</strain>
        <tissue evidence="1">Aerial parts of the thallus</tissue>
    </source>
</reference>
<comment type="caution">
    <text evidence="1">The sequence shown here is derived from an EMBL/GenBank/DDBJ whole genome shotgun (WGS) entry which is preliminary data.</text>
</comment>
<keyword evidence="2" id="KW-1185">Reference proteome</keyword>
<evidence type="ECO:0000313" key="2">
    <source>
        <dbReference type="Proteomes" id="UP001633002"/>
    </source>
</evidence>
<proteinExistence type="predicted"/>
<protein>
    <submittedName>
        <fullName evidence="1">Uncharacterized protein</fullName>
    </submittedName>
</protein>
<sequence length="169" mass="18392">MIWQLSGLPSYGMKVKVDDTKCGQVLHENGSCVSAVSYGLDLRISLERNSNTTDRSADQETEEVLAKKVIPLARESLPKNVFELADARVIFRPFDFATLMDGVLEQLGTTLRSVLITGITMEVDIPVLEQLVSAASVVKLMTDPGQALEVMQDATVVRVGLLPASIKCL</sequence>
<evidence type="ECO:0000313" key="1">
    <source>
        <dbReference type="EMBL" id="KAL3686198.1"/>
    </source>
</evidence>
<name>A0ABD3H4J6_9MARC</name>
<organism evidence="1 2">
    <name type="scientific">Riccia sorocarpa</name>
    <dbReference type="NCBI Taxonomy" id="122646"/>
    <lineage>
        <taxon>Eukaryota</taxon>
        <taxon>Viridiplantae</taxon>
        <taxon>Streptophyta</taxon>
        <taxon>Embryophyta</taxon>
        <taxon>Marchantiophyta</taxon>
        <taxon>Marchantiopsida</taxon>
        <taxon>Marchantiidae</taxon>
        <taxon>Marchantiales</taxon>
        <taxon>Ricciaceae</taxon>
        <taxon>Riccia</taxon>
    </lineage>
</organism>
<dbReference type="AlphaFoldDB" id="A0ABD3H4J6"/>
<gene>
    <name evidence="1" type="ORF">R1sor_004220</name>
</gene>
<dbReference type="Proteomes" id="UP001633002">
    <property type="component" value="Unassembled WGS sequence"/>
</dbReference>
<dbReference type="EMBL" id="JBJQOH010000006">
    <property type="protein sequence ID" value="KAL3686198.1"/>
    <property type="molecule type" value="Genomic_DNA"/>
</dbReference>
<accession>A0ABD3H4J6</accession>